<dbReference type="RefSeq" id="WP_188664854.1">
    <property type="nucleotide sequence ID" value="NZ_BMJI01000001.1"/>
</dbReference>
<comment type="subcellular location">
    <subcellularLocation>
        <location evidence="1">Membrane</location>
        <topology evidence="1">Multi-pass membrane protein</topology>
    </subcellularLocation>
</comment>
<keyword evidence="5 7" id="KW-0472">Membrane</keyword>
<dbReference type="InterPro" id="IPR001182">
    <property type="entry name" value="FtsW/RodA"/>
</dbReference>
<feature type="transmembrane region" description="Helical" evidence="7">
    <location>
        <begin position="232"/>
        <end position="248"/>
    </location>
</feature>
<evidence type="ECO:0000256" key="2">
    <source>
        <dbReference type="ARBA" id="ARBA00022692"/>
    </source>
</evidence>
<feature type="transmembrane region" description="Helical" evidence="7">
    <location>
        <begin position="131"/>
        <end position="148"/>
    </location>
</feature>
<feature type="compositionally biased region" description="Polar residues" evidence="6">
    <location>
        <begin position="462"/>
        <end position="474"/>
    </location>
</feature>
<gene>
    <name evidence="8" type="primary">rodA</name>
    <name evidence="8" type="ORF">GCM10011512_01480</name>
</gene>
<sequence length="480" mass="50819">MSQLYTAPRSRRNTELVLLVLALAIAIGADVLVTLNLEQPFGSAWLTRTIVFAALPLALHVVLRLRAKYADPVILPVVTALNGVGLTMIHRLDIAKGDDAASRQLVWMAVAVVAAGVVLWLVRDHRVLRRYTYISLVVSAVLLLLPLLPGIGQEINGARVWITVGIGSFQPGEIAKITLAVFFAGYLSTNRDLILLAGKKIGPLQLPRARDLAPMLVAWVIGLGILVLQRDIGMSVMFFTLFMVMVYVATSRASWILIGLALVVAGGLFAYQTMGHVQARVDGWRNAFDPDVFNAPGGSWQIVQGLFGLANGGLFGTGLGLGRPDLVTFANSDMIVAALGEEIGLIGVVGLVLLYVILVSRGMRAALGTRDAFGKLLACGLAFVLAVQCFVIMGGVTRLIPLTGLTTPFMSAGGSSLLANWIIVALLLLISNAARRPAPTGPIRESDLPSSGIDVVEPRTAATATPGSGLNRTRQGGGTP</sequence>
<feature type="region of interest" description="Disordered" evidence="6">
    <location>
        <begin position="440"/>
        <end position="480"/>
    </location>
</feature>
<evidence type="ECO:0000313" key="8">
    <source>
        <dbReference type="EMBL" id="GGC78606.1"/>
    </source>
</evidence>
<evidence type="ECO:0000256" key="7">
    <source>
        <dbReference type="SAM" id="Phobius"/>
    </source>
</evidence>
<feature type="transmembrane region" description="Helical" evidence="7">
    <location>
        <begin position="104"/>
        <end position="122"/>
    </location>
</feature>
<evidence type="ECO:0000256" key="4">
    <source>
        <dbReference type="ARBA" id="ARBA00022989"/>
    </source>
</evidence>
<protein>
    <submittedName>
        <fullName evidence="8">FtsW-like protein</fullName>
    </submittedName>
</protein>
<feature type="transmembrane region" description="Helical" evidence="7">
    <location>
        <begin position="160"/>
        <end position="188"/>
    </location>
</feature>
<accession>A0ABQ1NJC0</accession>
<organism evidence="8 9">
    <name type="scientific">Tersicoccus solisilvae</name>
    <dbReference type="NCBI Taxonomy" id="1882339"/>
    <lineage>
        <taxon>Bacteria</taxon>
        <taxon>Bacillati</taxon>
        <taxon>Actinomycetota</taxon>
        <taxon>Actinomycetes</taxon>
        <taxon>Micrococcales</taxon>
        <taxon>Micrococcaceae</taxon>
        <taxon>Tersicoccus</taxon>
    </lineage>
</organism>
<feature type="transmembrane region" description="Helical" evidence="7">
    <location>
        <begin position="209"/>
        <end position="226"/>
    </location>
</feature>
<feature type="transmembrane region" description="Helical" evidence="7">
    <location>
        <begin position="43"/>
        <end position="61"/>
    </location>
</feature>
<feature type="transmembrane region" description="Helical" evidence="7">
    <location>
        <begin position="255"/>
        <end position="274"/>
    </location>
</feature>
<dbReference type="PANTHER" id="PTHR30474:SF3">
    <property type="entry name" value="PEPTIDOGLYCAN GLYCOSYLTRANSFERASE RODA"/>
    <property type="match status" value="1"/>
</dbReference>
<keyword evidence="9" id="KW-1185">Reference proteome</keyword>
<feature type="transmembrane region" description="Helical" evidence="7">
    <location>
        <begin position="16"/>
        <end position="37"/>
    </location>
</feature>
<evidence type="ECO:0000256" key="3">
    <source>
        <dbReference type="ARBA" id="ARBA00022960"/>
    </source>
</evidence>
<evidence type="ECO:0000256" key="6">
    <source>
        <dbReference type="SAM" id="MobiDB-lite"/>
    </source>
</evidence>
<keyword evidence="4 7" id="KW-1133">Transmembrane helix</keyword>
<keyword evidence="2 7" id="KW-0812">Transmembrane</keyword>
<dbReference type="PANTHER" id="PTHR30474">
    <property type="entry name" value="CELL CYCLE PROTEIN"/>
    <property type="match status" value="1"/>
</dbReference>
<dbReference type="EMBL" id="BMJI01000001">
    <property type="protein sequence ID" value="GGC78606.1"/>
    <property type="molecule type" value="Genomic_DNA"/>
</dbReference>
<feature type="transmembrane region" description="Helical" evidence="7">
    <location>
        <begin position="372"/>
        <end position="397"/>
    </location>
</feature>
<dbReference type="Proteomes" id="UP000597761">
    <property type="component" value="Unassembled WGS sequence"/>
</dbReference>
<proteinExistence type="predicted"/>
<keyword evidence="3" id="KW-0133">Cell shape</keyword>
<evidence type="ECO:0000256" key="1">
    <source>
        <dbReference type="ARBA" id="ARBA00004141"/>
    </source>
</evidence>
<feature type="transmembrane region" description="Helical" evidence="7">
    <location>
        <begin position="73"/>
        <end position="92"/>
    </location>
</feature>
<dbReference type="Pfam" id="PF01098">
    <property type="entry name" value="FTSW_RODA_SPOVE"/>
    <property type="match status" value="1"/>
</dbReference>
<feature type="transmembrane region" description="Helical" evidence="7">
    <location>
        <begin position="343"/>
        <end position="360"/>
    </location>
</feature>
<reference evidence="9" key="1">
    <citation type="journal article" date="2019" name="Int. J. Syst. Evol. Microbiol.">
        <title>The Global Catalogue of Microorganisms (GCM) 10K type strain sequencing project: providing services to taxonomists for standard genome sequencing and annotation.</title>
        <authorList>
            <consortium name="The Broad Institute Genomics Platform"/>
            <consortium name="The Broad Institute Genome Sequencing Center for Infectious Disease"/>
            <person name="Wu L."/>
            <person name="Ma J."/>
        </authorList>
    </citation>
    <scope>NUCLEOTIDE SEQUENCE [LARGE SCALE GENOMIC DNA]</scope>
    <source>
        <strain evidence="9">CGMCC 1.15480</strain>
    </source>
</reference>
<evidence type="ECO:0000313" key="9">
    <source>
        <dbReference type="Proteomes" id="UP000597761"/>
    </source>
</evidence>
<feature type="transmembrane region" description="Helical" evidence="7">
    <location>
        <begin position="409"/>
        <end position="430"/>
    </location>
</feature>
<comment type="caution">
    <text evidence="8">The sequence shown here is derived from an EMBL/GenBank/DDBJ whole genome shotgun (WGS) entry which is preliminary data.</text>
</comment>
<evidence type="ECO:0000256" key="5">
    <source>
        <dbReference type="ARBA" id="ARBA00023136"/>
    </source>
</evidence>
<name>A0ABQ1NJC0_9MICC</name>